<dbReference type="Gene3D" id="1.10.1580.20">
    <property type="entry name" value="Protein of unknown function DUF1040"/>
    <property type="match status" value="1"/>
</dbReference>
<dbReference type="STRING" id="1122190.GCA_000621105_01902"/>
<dbReference type="PATRIC" id="fig|1450449.3.peg.2089"/>
<accession>A0A011MFV4</accession>
<dbReference type="OrthoDB" id="6197074at2"/>
<dbReference type="Pfam" id="PF06288">
    <property type="entry name" value="DUF1040"/>
    <property type="match status" value="1"/>
</dbReference>
<comment type="caution">
    <text evidence="1">The sequence shown here is derived from an EMBL/GenBank/DDBJ whole genome shotgun (WGS) entry which is preliminary data.</text>
</comment>
<gene>
    <name evidence="1" type="ORF">AK33_10485</name>
</gene>
<dbReference type="AlphaFoldDB" id="A0A011MFV4"/>
<dbReference type="InterPro" id="IPR009383">
    <property type="entry name" value="DUF1040"/>
</dbReference>
<protein>
    <recommendedName>
        <fullName evidence="3">YihD like protein</fullName>
    </recommendedName>
</protein>
<proteinExistence type="predicted"/>
<dbReference type="InterPro" id="IPR038134">
    <property type="entry name" value="YihD_sf"/>
</dbReference>
<keyword evidence="2" id="KW-1185">Reference proteome</keyword>
<dbReference type="EMBL" id="JANJ01000008">
    <property type="protein sequence ID" value="EXI61371.1"/>
    <property type="molecule type" value="Genomic_DNA"/>
</dbReference>
<dbReference type="Proteomes" id="UP000054123">
    <property type="component" value="Unassembled WGS sequence"/>
</dbReference>
<organism evidence="1 2">
    <name type="scientific">Mannheimia granulomatis</name>
    <dbReference type="NCBI Taxonomy" id="85402"/>
    <lineage>
        <taxon>Bacteria</taxon>
        <taxon>Pseudomonadati</taxon>
        <taxon>Pseudomonadota</taxon>
        <taxon>Gammaproteobacteria</taxon>
        <taxon>Pasteurellales</taxon>
        <taxon>Pasteurellaceae</taxon>
        <taxon>Mannheimia</taxon>
    </lineage>
</organism>
<sequence>MKCKRLEELLELLGEHWRKNPDLHLMDILQQLSIEVGEPNNYAALRDEVLIYQLKMRNADKHEPIPGIKKDYEEDFKTALLRARGILND</sequence>
<evidence type="ECO:0000313" key="1">
    <source>
        <dbReference type="EMBL" id="EXI61371.1"/>
    </source>
</evidence>
<dbReference type="RefSeq" id="WP_042804233.1">
    <property type="nucleotide sequence ID" value="NZ_AVSP01000011.1"/>
</dbReference>
<reference evidence="1 2" key="1">
    <citation type="journal article" date="2014" name="Genome Announc.">
        <title>Genome Sequence of a Presumptive Mannheimia haemolytica Strain with an A1/A6-Cross-Reactive Serotype from a White-Tailed Deer (Odocoileus virginianus).</title>
        <authorList>
            <person name="Lawrence P.K."/>
            <person name="Bey R.F."/>
            <person name="Wiener B."/>
            <person name="Kittichotirat W."/>
            <person name="Bumgarner R.E."/>
        </authorList>
    </citation>
    <scope>NUCLEOTIDE SEQUENCE [LARGE SCALE GENOMIC DNA]</scope>
    <source>
        <strain evidence="1 2">PKL10</strain>
    </source>
</reference>
<evidence type="ECO:0008006" key="3">
    <source>
        <dbReference type="Google" id="ProtNLM"/>
    </source>
</evidence>
<name>A0A011MFV4_9PAST</name>
<evidence type="ECO:0000313" key="2">
    <source>
        <dbReference type="Proteomes" id="UP000054123"/>
    </source>
</evidence>